<dbReference type="InterPro" id="IPR002307">
    <property type="entry name" value="Tyr-tRNA-ligase"/>
</dbReference>
<evidence type="ECO:0000256" key="9">
    <source>
        <dbReference type="RuleBase" id="RU363036"/>
    </source>
</evidence>
<keyword evidence="2 9" id="KW-0436">Ligase</keyword>
<feature type="non-terminal residue" evidence="10">
    <location>
        <position position="109"/>
    </location>
</feature>
<dbReference type="Proteomes" id="UP000271889">
    <property type="component" value="Unassembled WGS sequence"/>
</dbReference>
<dbReference type="Gene3D" id="3.40.50.620">
    <property type="entry name" value="HUPs"/>
    <property type="match status" value="1"/>
</dbReference>
<evidence type="ECO:0000256" key="5">
    <source>
        <dbReference type="ARBA" id="ARBA00022917"/>
    </source>
</evidence>
<dbReference type="InterPro" id="IPR002305">
    <property type="entry name" value="aa-tRNA-synth_Ic"/>
</dbReference>
<evidence type="ECO:0000256" key="8">
    <source>
        <dbReference type="ARBA" id="ARBA00048248"/>
    </source>
</evidence>
<dbReference type="GO" id="GO:0005829">
    <property type="term" value="C:cytosol"/>
    <property type="evidence" value="ECO:0007669"/>
    <property type="project" value="TreeGrafter"/>
</dbReference>
<dbReference type="EMBL" id="UYRV01029843">
    <property type="protein sequence ID" value="VDK84054.1"/>
    <property type="molecule type" value="Genomic_DNA"/>
</dbReference>
<evidence type="ECO:0000256" key="7">
    <source>
        <dbReference type="ARBA" id="ARBA00033323"/>
    </source>
</evidence>
<dbReference type="PANTHER" id="PTHR11766:SF0">
    <property type="entry name" value="TYROSINE--TRNA LIGASE, MITOCHONDRIAL"/>
    <property type="match status" value="1"/>
</dbReference>
<evidence type="ECO:0000256" key="4">
    <source>
        <dbReference type="ARBA" id="ARBA00022840"/>
    </source>
</evidence>
<organism evidence="10 11">
    <name type="scientific">Cylicostephanus goldi</name>
    <name type="common">Nematode worm</name>
    <dbReference type="NCBI Taxonomy" id="71465"/>
    <lineage>
        <taxon>Eukaryota</taxon>
        <taxon>Metazoa</taxon>
        <taxon>Ecdysozoa</taxon>
        <taxon>Nematoda</taxon>
        <taxon>Chromadorea</taxon>
        <taxon>Rhabditida</taxon>
        <taxon>Rhabditina</taxon>
        <taxon>Rhabditomorpha</taxon>
        <taxon>Strongyloidea</taxon>
        <taxon>Strongylidae</taxon>
        <taxon>Cylicostephanus</taxon>
    </lineage>
</organism>
<dbReference type="AlphaFoldDB" id="A0A3P6V0Z4"/>
<evidence type="ECO:0000256" key="3">
    <source>
        <dbReference type="ARBA" id="ARBA00022741"/>
    </source>
</evidence>
<evidence type="ECO:0000256" key="6">
    <source>
        <dbReference type="ARBA" id="ARBA00023146"/>
    </source>
</evidence>
<dbReference type="GO" id="GO:0004831">
    <property type="term" value="F:tyrosine-tRNA ligase activity"/>
    <property type="evidence" value="ECO:0007669"/>
    <property type="project" value="UniProtKB-EC"/>
</dbReference>
<dbReference type="InterPro" id="IPR014729">
    <property type="entry name" value="Rossmann-like_a/b/a_fold"/>
</dbReference>
<dbReference type="GO" id="GO:0005739">
    <property type="term" value="C:mitochondrion"/>
    <property type="evidence" value="ECO:0007669"/>
    <property type="project" value="TreeGrafter"/>
</dbReference>
<evidence type="ECO:0000313" key="11">
    <source>
        <dbReference type="Proteomes" id="UP000271889"/>
    </source>
</evidence>
<keyword evidence="4 9" id="KW-0067">ATP-binding</keyword>
<dbReference type="SUPFAM" id="SSF52374">
    <property type="entry name" value="Nucleotidylyl transferase"/>
    <property type="match status" value="1"/>
</dbReference>
<sequence>MSMVDYLRKCKQFRIGEMLRMGPVKARLADEGGGMSFTEFSYQTMQAYDWTVLLEKFDCRFQIGGSDQLGHLDLGAHHIKRTCGGKFVAGVCLPLVTDSAGNKLGKSVG</sequence>
<dbReference type="InterPro" id="IPR024088">
    <property type="entry name" value="Tyr-tRNA-ligase_bac-type"/>
</dbReference>
<evidence type="ECO:0000313" key="10">
    <source>
        <dbReference type="EMBL" id="VDK84054.1"/>
    </source>
</evidence>
<keyword evidence="5 9" id="KW-0648">Protein biosynthesis</keyword>
<dbReference type="OrthoDB" id="5835924at2759"/>
<gene>
    <name evidence="10" type="ORF">CGOC_LOCUS8222</name>
</gene>
<comment type="catalytic activity">
    <reaction evidence="8">
        <text>tRNA(Tyr) + L-tyrosine + ATP = L-tyrosyl-tRNA(Tyr) + AMP + diphosphate + H(+)</text>
        <dbReference type="Rhea" id="RHEA:10220"/>
        <dbReference type="Rhea" id="RHEA-COMP:9706"/>
        <dbReference type="Rhea" id="RHEA-COMP:9707"/>
        <dbReference type="ChEBI" id="CHEBI:15378"/>
        <dbReference type="ChEBI" id="CHEBI:30616"/>
        <dbReference type="ChEBI" id="CHEBI:33019"/>
        <dbReference type="ChEBI" id="CHEBI:58315"/>
        <dbReference type="ChEBI" id="CHEBI:78442"/>
        <dbReference type="ChEBI" id="CHEBI:78536"/>
        <dbReference type="ChEBI" id="CHEBI:456215"/>
        <dbReference type="EC" id="6.1.1.1"/>
    </reaction>
</comment>
<reference evidence="10 11" key="1">
    <citation type="submission" date="2018-11" db="EMBL/GenBank/DDBJ databases">
        <authorList>
            <consortium name="Pathogen Informatics"/>
        </authorList>
    </citation>
    <scope>NUCLEOTIDE SEQUENCE [LARGE SCALE GENOMIC DNA]</scope>
</reference>
<comment type="similarity">
    <text evidence="9">Belongs to the class-I aminoacyl-tRNA synthetase family.</text>
</comment>
<evidence type="ECO:0000256" key="1">
    <source>
        <dbReference type="ARBA" id="ARBA00013160"/>
    </source>
</evidence>
<keyword evidence="6 9" id="KW-0030">Aminoacyl-tRNA synthetase</keyword>
<keyword evidence="3 9" id="KW-0547">Nucleotide-binding</keyword>
<accession>A0A3P6V0Z4</accession>
<dbReference type="PANTHER" id="PTHR11766">
    <property type="entry name" value="TYROSYL-TRNA SYNTHETASE"/>
    <property type="match status" value="1"/>
</dbReference>
<dbReference type="PRINTS" id="PR01040">
    <property type="entry name" value="TRNASYNTHTYR"/>
</dbReference>
<proteinExistence type="inferred from homology"/>
<dbReference type="Pfam" id="PF00579">
    <property type="entry name" value="tRNA-synt_1b"/>
    <property type="match status" value="1"/>
</dbReference>
<name>A0A3P6V0Z4_CYLGO</name>
<dbReference type="EC" id="6.1.1.1" evidence="1"/>
<evidence type="ECO:0000256" key="2">
    <source>
        <dbReference type="ARBA" id="ARBA00022598"/>
    </source>
</evidence>
<protein>
    <recommendedName>
        <fullName evidence="1">tyrosine--tRNA ligase</fullName>
        <ecNumber evidence="1">6.1.1.1</ecNumber>
    </recommendedName>
    <alternativeName>
        <fullName evidence="7">Tyrosyl-tRNA synthetase</fullName>
    </alternativeName>
</protein>
<keyword evidence="11" id="KW-1185">Reference proteome</keyword>
<dbReference type="GO" id="GO:0005524">
    <property type="term" value="F:ATP binding"/>
    <property type="evidence" value="ECO:0007669"/>
    <property type="project" value="UniProtKB-KW"/>
</dbReference>
<dbReference type="GO" id="GO:0006437">
    <property type="term" value="P:tyrosyl-tRNA aminoacylation"/>
    <property type="evidence" value="ECO:0007669"/>
    <property type="project" value="InterPro"/>
</dbReference>